<evidence type="ECO:0000313" key="4">
    <source>
        <dbReference type="Proteomes" id="UP001497623"/>
    </source>
</evidence>
<protein>
    <submittedName>
        <fullName evidence="3">Uncharacterized protein</fullName>
    </submittedName>
</protein>
<keyword evidence="2" id="KW-0812">Transmembrane</keyword>
<reference evidence="3 4" key="1">
    <citation type="submission" date="2024-05" db="EMBL/GenBank/DDBJ databases">
        <authorList>
            <person name="Wallberg A."/>
        </authorList>
    </citation>
    <scope>NUCLEOTIDE SEQUENCE [LARGE SCALE GENOMIC DNA]</scope>
</reference>
<feature type="transmembrane region" description="Helical" evidence="2">
    <location>
        <begin position="54"/>
        <end position="75"/>
    </location>
</feature>
<evidence type="ECO:0000313" key="3">
    <source>
        <dbReference type="EMBL" id="CAL4140766.1"/>
    </source>
</evidence>
<feature type="compositionally biased region" description="Acidic residues" evidence="1">
    <location>
        <begin position="1"/>
        <end position="10"/>
    </location>
</feature>
<keyword evidence="2" id="KW-0472">Membrane</keyword>
<accession>A0AAV2RX23</accession>
<dbReference type="EMBL" id="CAXKWB010032135">
    <property type="protein sequence ID" value="CAL4140766.1"/>
    <property type="molecule type" value="Genomic_DNA"/>
</dbReference>
<gene>
    <name evidence="3" type="ORF">MNOR_LOCUS28714</name>
</gene>
<dbReference type="Proteomes" id="UP001497623">
    <property type="component" value="Unassembled WGS sequence"/>
</dbReference>
<keyword evidence="4" id="KW-1185">Reference proteome</keyword>
<organism evidence="3 4">
    <name type="scientific">Meganyctiphanes norvegica</name>
    <name type="common">Northern krill</name>
    <name type="synonym">Thysanopoda norvegica</name>
    <dbReference type="NCBI Taxonomy" id="48144"/>
    <lineage>
        <taxon>Eukaryota</taxon>
        <taxon>Metazoa</taxon>
        <taxon>Ecdysozoa</taxon>
        <taxon>Arthropoda</taxon>
        <taxon>Crustacea</taxon>
        <taxon>Multicrustacea</taxon>
        <taxon>Malacostraca</taxon>
        <taxon>Eumalacostraca</taxon>
        <taxon>Eucarida</taxon>
        <taxon>Euphausiacea</taxon>
        <taxon>Euphausiidae</taxon>
        <taxon>Meganyctiphanes</taxon>
    </lineage>
</organism>
<evidence type="ECO:0000256" key="1">
    <source>
        <dbReference type="SAM" id="MobiDB-lite"/>
    </source>
</evidence>
<comment type="caution">
    <text evidence="3">The sequence shown here is derived from an EMBL/GenBank/DDBJ whole genome shotgun (WGS) entry which is preliminary data.</text>
</comment>
<feature type="region of interest" description="Disordered" evidence="1">
    <location>
        <begin position="1"/>
        <end position="33"/>
    </location>
</feature>
<feature type="non-terminal residue" evidence="3">
    <location>
        <position position="101"/>
    </location>
</feature>
<name>A0AAV2RX23_MEGNR</name>
<keyword evidence="2" id="KW-1133">Transmembrane helix</keyword>
<proteinExistence type="predicted"/>
<sequence length="101" mass="11316">MDVEEDDEEQNLLPGHRGGRNNNDSYGSLDQDGDQLTFEGLGDRRRRLLYQTSIVSLVGFGYVAMGLAITFPSVLASDMLHYNTTIYNTTITFTDSQMDMV</sequence>
<evidence type="ECO:0000256" key="2">
    <source>
        <dbReference type="SAM" id="Phobius"/>
    </source>
</evidence>
<dbReference type="AlphaFoldDB" id="A0AAV2RX23"/>